<sequence>MIPPRTELLPNLDWSAIFKSYDRMIWIVILDCCCLYKKSGEMVEYPFASLFCGWRSVVTCVYIIWSILRYQRGGANAGLLARKMRTGIPVDGCAIFWRTSRFKLLHEECIEFNKLGLRDNVAQICVLELMNQDCTEETAALPTRIILVMGKADGESVDHHLLHCPYAQELWDMIFALFGIHWVMPKRVIDVFNCWQGCLGRQQNDVIGKAIPHC</sequence>
<organism evidence="1">
    <name type="scientific">Fagus sylvatica</name>
    <name type="common">Beechnut</name>
    <dbReference type="NCBI Taxonomy" id="28930"/>
    <lineage>
        <taxon>Eukaryota</taxon>
        <taxon>Viridiplantae</taxon>
        <taxon>Streptophyta</taxon>
        <taxon>Embryophyta</taxon>
        <taxon>Tracheophyta</taxon>
        <taxon>Spermatophyta</taxon>
        <taxon>Magnoliopsida</taxon>
        <taxon>eudicotyledons</taxon>
        <taxon>Gunneridae</taxon>
        <taxon>Pentapetalae</taxon>
        <taxon>rosids</taxon>
        <taxon>fabids</taxon>
        <taxon>Fagales</taxon>
        <taxon>Fagaceae</taxon>
        <taxon>Fagus</taxon>
    </lineage>
</organism>
<dbReference type="EMBL" id="OIVN01000650">
    <property type="protein sequence ID" value="SPC83497.1"/>
    <property type="molecule type" value="Genomic_DNA"/>
</dbReference>
<protein>
    <recommendedName>
        <fullName evidence="2">Reverse transcriptase zinc-binding domain-containing protein</fullName>
    </recommendedName>
</protein>
<evidence type="ECO:0008006" key="2">
    <source>
        <dbReference type="Google" id="ProtNLM"/>
    </source>
</evidence>
<dbReference type="PANTHER" id="PTHR12121:SF85">
    <property type="entry name" value="CARBON CATABOLITE REPRESSOR PROTEIN 4 HOMOLOG 6"/>
    <property type="match status" value="1"/>
</dbReference>
<gene>
    <name evidence="1" type="ORF">FSB_LOCUS11379</name>
</gene>
<evidence type="ECO:0000313" key="1">
    <source>
        <dbReference type="EMBL" id="SPC83497.1"/>
    </source>
</evidence>
<dbReference type="Gene3D" id="3.60.10.10">
    <property type="entry name" value="Endonuclease/exonuclease/phosphatase"/>
    <property type="match status" value="1"/>
</dbReference>
<dbReference type="InterPro" id="IPR036691">
    <property type="entry name" value="Endo/exonu/phosph_ase_sf"/>
</dbReference>
<name>A0A2N9EXM4_FAGSY</name>
<proteinExistence type="predicted"/>
<accession>A0A2N9EXM4</accession>
<dbReference type="InterPro" id="IPR050410">
    <property type="entry name" value="CCR4/nocturin_mRNA_transcr"/>
</dbReference>
<dbReference type="AlphaFoldDB" id="A0A2N9EXM4"/>
<reference evidence="1" key="1">
    <citation type="submission" date="2018-02" db="EMBL/GenBank/DDBJ databases">
        <authorList>
            <person name="Cohen D.B."/>
            <person name="Kent A.D."/>
        </authorList>
    </citation>
    <scope>NUCLEOTIDE SEQUENCE</scope>
</reference>
<dbReference type="GO" id="GO:0000175">
    <property type="term" value="F:3'-5'-RNA exonuclease activity"/>
    <property type="evidence" value="ECO:0007669"/>
    <property type="project" value="TreeGrafter"/>
</dbReference>
<dbReference type="PANTHER" id="PTHR12121">
    <property type="entry name" value="CARBON CATABOLITE REPRESSOR PROTEIN 4"/>
    <property type="match status" value="1"/>
</dbReference>